<evidence type="ECO:0000313" key="2">
    <source>
        <dbReference type="EMBL" id="RBP05129.1"/>
    </source>
</evidence>
<comment type="caution">
    <text evidence="2">The sequence shown here is derived from an EMBL/GenBank/DDBJ whole genome shotgun (WGS) entry which is preliminary data.</text>
</comment>
<dbReference type="AlphaFoldDB" id="A0A366EUF4"/>
<protein>
    <submittedName>
        <fullName evidence="2">Uncharacterized protein</fullName>
    </submittedName>
</protein>
<name>A0A366EUF4_9HYPH</name>
<sequence>MGGRAMPNRLRHLGRARPGEENGETRAGAPLWYRATTPEGAADAHRDRESRLRRRRRRLVVELSDIVGLHGEGMTFEAFRQTIAAATADLMSSDDDGTRDMHVEIVAHASAPARAVA</sequence>
<dbReference type="Proteomes" id="UP000253529">
    <property type="component" value="Unassembled WGS sequence"/>
</dbReference>
<feature type="region of interest" description="Disordered" evidence="1">
    <location>
        <begin position="1"/>
        <end position="51"/>
    </location>
</feature>
<evidence type="ECO:0000256" key="1">
    <source>
        <dbReference type="SAM" id="MobiDB-lite"/>
    </source>
</evidence>
<keyword evidence="3" id="KW-1185">Reference proteome</keyword>
<dbReference type="EMBL" id="QNRK01000036">
    <property type="protein sequence ID" value="RBP05129.1"/>
    <property type="molecule type" value="Genomic_DNA"/>
</dbReference>
<organism evidence="2 3">
    <name type="scientific">Roseiarcus fermentans</name>
    <dbReference type="NCBI Taxonomy" id="1473586"/>
    <lineage>
        <taxon>Bacteria</taxon>
        <taxon>Pseudomonadati</taxon>
        <taxon>Pseudomonadota</taxon>
        <taxon>Alphaproteobacteria</taxon>
        <taxon>Hyphomicrobiales</taxon>
        <taxon>Roseiarcaceae</taxon>
        <taxon>Roseiarcus</taxon>
    </lineage>
</organism>
<gene>
    <name evidence="2" type="ORF">DFR50_13618</name>
</gene>
<evidence type="ECO:0000313" key="3">
    <source>
        <dbReference type="Proteomes" id="UP000253529"/>
    </source>
</evidence>
<reference evidence="2 3" key="1">
    <citation type="submission" date="2018-06" db="EMBL/GenBank/DDBJ databases">
        <title>Genomic Encyclopedia of Type Strains, Phase IV (KMG-IV): sequencing the most valuable type-strain genomes for metagenomic binning, comparative biology and taxonomic classification.</title>
        <authorList>
            <person name="Goeker M."/>
        </authorList>
    </citation>
    <scope>NUCLEOTIDE SEQUENCE [LARGE SCALE GENOMIC DNA]</scope>
    <source>
        <strain evidence="2 3">DSM 24875</strain>
    </source>
</reference>
<accession>A0A366EUF4</accession>
<proteinExistence type="predicted"/>